<keyword evidence="2" id="KW-0677">Repeat</keyword>
<feature type="repeat" description="PPR" evidence="3">
    <location>
        <begin position="195"/>
        <end position="229"/>
    </location>
</feature>
<feature type="repeat" description="PPR" evidence="3">
    <location>
        <begin position="335"/>
        <end position="369"/>
    </location>
</feature>
<gene>
    <name evidence="4" type="ORF">H6P81_012726</name>
</gene>
<dbReference type="InterPro" id="IPR002885">
    <property type="entry name" value="PPR_rpt"/>
</dbReference>
<protein>
    <recommendedName>
        <fullName evidence="6">Pentatricopeptide repeat-containing protein</fullName>
    </recommendedName>
</protein>
<dbReference type="PROSITE" id="PS51375">
    <property type="entry name" value="PPR"/>
    <property type="match status" value="8"/>
</dbReference>
<comment type="caution">
    <text evidence="4">The sequence shown here is derived from an EMBL/GenBank/DDBJ whole genome shotgun (WGS) entry which is preliminary data.</text>
</comment>
<dbReference type="EMBL" id="JAINDJ010000005">
    <property type="protein sequence ID" value="KAG9446598.1"/>
    <property type="molecule type" value="Genomic_DNA"/>
</dbReference>
<feature type="repeat" description="PPR" evidence="3">
    <location>
        <begin position="230"/>
        <end position="264"/>
    </location>
</feature>
<comment type="similarity">
    <text evidence="1">Belongs to the PPR family. P subfamily.</text>
</comment>
<dbReference type="NCBIfam" id="TIGR00756">
    <property type="entry name" value="PPR"/>
    <property type="match status" value="6"/>
</dbReference>
<feature type="repeat" description="PPR" evidence="3">
    <location>
        <begin position="265"/>
        <end position="299"/>
    </location>
</feature>
<dbReference type="Gene3D" id="1.25.40.10">
    <property type="entry name" value="Tetratricopeptide repeat domain"/>
    <property type="match status" value="3"/>
</dbReference>
<accession>A0AAV7EHA1</accession>
<dbReference type="Proteomes" id="UP000825729">
    <property type="component" value="Unassembled WGS sequence"/>
</dbReference>
<evidence type="ECO:0000256" key="3">
    <source>
        <dbReference type="PROSITE-ProRule" id="PRU00708"/>
    </source>
</evidence>
<dbReference type="PANTHER" id="PTHR47447:SF28">
    <property type="entry name" value="PENTACOTRIPEPTIDE-REPEAT REGION OF PRORP DOMAIN-CONTAINING PROTEIN"/>
    <property type="match status" value="1"/>
</dbReference>
<keyword evidence="5" id="KW-1185">Reference proteome</keyword>
<evidence type="ECO:0008006" key="6">
    <source>
        <dbReference type="Google" id="ProtNLM"/>
    </source>
</evidence>
<sequence length="581" mass="66352">MAISQRKVETRLVHSVCAIVLKGNWVQLLRSQVVSGLTSSTLDHILTLVSFRSCFLSLSFFTWLQSLPHFQLSLQTYWTMIHLLTKRKKFNSAKELLERITFKDSLASPSVLSTLLNSHDEPVPNSQILSWLVISYARSRMIDDAVRIFEEMKARRLTPHVHACSALLSAIAKARLTDMAWKVYHEMLRIGMVPNLHIFNVMIHACYKSGDAEKAENFFNEMEGKGIRPDLYTYNTLIALLCKKGMHYEALGIQERMVREGIKPDIITYNSLIYGYCREGDMGFACTVRTKMVEAGLILDQFTYKAFIHGFCKVQDLIKAKEVLYEMLEAGLRPSYAIYSWIVDGYCKENNPEAVLRIPEELKKRGLCADFSVYRSLLRRLCKRGMVDYALKLFSCMKAMHMSGDALVYSNLACACFAAGKSTMATEILDEMVKSHLRITPKIYSCLNASFGEVSWMQNIFWTHSIEKGLITKNVYKVMTSVFEVDMLLLTGFLSAAEDGTYRQLLAILSTIALQVEITLKFKVWYMVKLSMTVDKKFHCLNVSFGELKMEHFSDPQFLVHLQLSMTVDKNSVEVKNFTAI</sequence>
<feature type="repeat" description="PPR" evidence="3">
    <location>
        <begin position="125"/>
        <end position="159"/>
    </location>
</feature>
<feature type="repeat" description="PPR" evidence="3">
    <location>
        <begin position="370"/>
        <end position="404"/>
    </location>
</feature>
<evidence type="ECO:0000313" key="5">
    <source>
        <dbReference type="Proteomes" id="UP000825729"/>
    </source>
</evidence>
<dbReference type="Pfam" id="PF12854">
    <property type="entry name" value="PPR_1"/>
    <property type="match status" value="1"/>
</dbReference>
<evidence type="ECO:0000313" key="4">
    <source>
        <dbReference type="EMBL" id="KAG9446598.1"/>
    </source>
</evidence>
<dbReference type="AlphaFoldDB" id="A0AAV7EHA1"/>
<organism evidence="4 5">
    <name type="scientific">Aristolochia fimbriata</name>
    <name type="common">White veined hardy Dutchman's pipe vine</name>
    <dbReference type="NCBI Taxonomy" id="158543"/>
    <lineage>
        <taxon>Eukaryota</taxon>
        <taxon>Viridiplantae</taxon>
        <taxon>Streptophyta</taxon>
        <taxon>Embryophyta</taxon>
        <taxon>Tracheophyta</taxon>
        <taxon>Spermatophyta</taxon>
        <taxon>Magnoliopsida</taxon>
        <taxon>Magnoliidae</taxon>
        <taxon>Piperales</taxon>
        <taxon>Aristolochiaceae</taxon>
        <taxon>Aristolochia</taxon>
    </lineage>
</organism>
<dbReference type="PANTHER" id="PTHR47447">
    <property type="entry name" value="OS03G0856100 PROTEIN"/>
    <property type="match status" value="1"/>
</dbReference>
<evidence type="ECO:0000256" key="2">
    <source>
        <dbReference type="ARBA" id="ARBA00022737"/>
    </source>
</evidence>
<feature type="repeat" description="PPR" evidence="3">
    <location>
        <begin position="300"/>
        <end position="334"/>
    </location>
</feature>
<feature type="repeat" description="PPR" evidence="3">
    <location>
        <begin position="160"/>
        <end position="194"/>
    </location>
</feature>
<dbReference type="InterPro" id="IPR011990">
    <property type="entry name" value="TPR-like_helical_dom_sf"/>
</dbReference>
<proteinExistence type="inferred from homology"/>
<reference evidence="4 5" key="1">
    <citation type="submission" date="2021-07" db="EMBL/GenBank/DDBJ databases">
        <title>The Aristolochia fimbriata genome: insights into angiosperm evolution, floral development and chemical biosynthesis.</title>
        <authorList>
            <person name="Jiao Y."/>
        </authorList>
    </citation>
    <scope>NUCLEOTIDE SEQUENCE [LARGE SCALE GENOMIC DNA]</scope>
    <source>
        <strain evidence="4">IBCAS-2021</strain>
        <tissue evidence="4">Leaf</tissue>
    </source>
</reference>
<name>A0AAV7EHA1_ARIFI</name>
<dbReference type="Pfam" id="PF13041">
    <property type="entry name" value="PPR_2"/>
    <property type="match status" value="2"/>
</dbReference>
<dbReference type="Pfam" id="PF01535">
    <property type="entry name" value="PPR"/>
    <property type="match status" value="3"/>
</dbReference>
<evidence type="ECO:0000256" key="1">
    <source>
        <dbReference type="ARBA" id="ARBA00007626"/>
    </source>
</evidence>